<dbReference type="GO" id="GO:0009303">
    <property type="term" value="P:rRNA transcription"/>
    <property type="evidence" value="ECO:0007669"/>
    <property type="project" value="TreeGrafter"/>
</dbReference>
<sequence>MFKTGDVFVYGANGACVITDIKEEKFGRETKTYYILSPFFDSRETIFVPVDNEALTGKMKSVLSKNEILEMIRSLPACESIWNENANLRREEYKRIISAAERPELLKLLKTLHEQKIKLESAGKNLSVSDDRFYKKAQNIIHSEIAMVLDLDMNEVEPFIEKVINAA</sequence>
<organism evidence="2 3">
    <name type="scientific">Candidatus Eubacterium faecipullorum</name>
    <dbReference type="NCBI Taxonomy" id="2838571"/>
    <lineage>
        <taxon>Bacteria</taxon>
        <taxon>Bacillati</taxon>
        <taxon>Bacillota</taxon>
        <taxon>Clostridia</taxon>
        <taxon>Eubacteriales</taxon>
        <taxon>Eubacteriaceae</taxon>
        <taxon>Eubacterium</taxon>
    </lineage>
</organism>
<dbReference type="InterPro" id="IPR042215">
    <property type="entry name" value="CarD-like_C"/>
</dbReference>
<protein>
    <submittedName>
        <fullName evidence="2">CarD family transcriptional regulator</fullName>
    </submittedName>
</protein>
<dbReference type="Proteomes" id="UP000824205">
    <property type="component" value="Unassembled WGS sequence"/>
</dbReference>
<evidence type="ECO:0000313" key="3">
    <source>
        <dbReference type="Proteomes" id="UP000824205"/>
    </source>
</evidence>
<dbReference type="InterPro" id="IPR036101">
    <property type="entry name" value="CarD-like/TRCF_RID_sf"/>
</dbReference>
<dbReference type="Pfam" id="PF21095">
    <property type="entry name" value="CarD_C"/>
    <property type="match status" value="1"/>
</dbReference>
<dbReference type="PANTHER" id="PTHR38447:SF1">
    <property type="entry name" value="RNA POLYMERASE-BINDING TRANSCRIPTION FACTOR CARD"/>
    <property type="match status" value="1"/>
</dbReference>
<reference evidence="2" key="2">
    <citation type="submission" date="2021-04" db="EMBL/GenBank/DDBJ databases">
        <authorList>
            <person name="Gilroy R."/>
        </authorList>
    </citation>
    <scope>NUCLEOTIDE SEQUENCE</scope>
    <source>
        <strain evidence="2">421</strain>
    </source>
</reference>
<dbReference type="InterPro" id="IPR003711">
    <property type="entry name" value="CarD-like/TRCF_RID"/>
</dbReference>
<dbReference type="AlphaFoldDB" id="A0A9D1RED9"/>
<proteinExistence type="predicted"/>
<evidence type="ECO:0000313" key="2">
    <source>
        <dbReference type="EMBL" id="HIW85925.1"/>
    </source>
</evidence>
<evidence type="ECO:0000259" key="1">
    <source>
        <dbReference type="SMART" id="SM01058"/>
    </source>
</evidence>
<dbReference type="InterPro" id="IPR052531">
    <property type="entry name" value="CarD-like_regulator"/>
</dbReference>
<comment type="caution">
    <text evidence="2">The sequence shown here is derived from an EMBL/GenBank/DDBJ whole genome shotgun (WGS) entry which is preliminary data.</text>
</comment>
<dbReference type="SMART" id="SM01058">
    <property type="entry name" value="CarD_TRCF"/>
    <property type="match status" value="1"/>
</dbReference>
<gene>
    <name evidence="2" type="ORF">IAA48_05460</name>
</gene>
<dbReference type="Gene3D" id="2.40.10.170">
    <property type="match status" value="1"/>
</dbReference>
<dbReference type="InterPro" id="IPR048792">
    <property type="entry name" value="CarD_C"/>
</dbReference>
<dbReference type="Pfam" id="PF02559">
    <property type="entry name" value="CarD_TRCF_RID"/>
    <property type="match status" value="1"/>
</dbReference>
<accession>A0A9D1RED9</accession>
<reference evidence="2" key="1">
    <citation type="journal article" date="2021" name="PeerJ">
        <title>Extensive microbial diversity within the chicken gut microbiome revealed by metagenomics and culture.</title>
        <authorList>
            <person name="Gilroy R."/>
            <person name="Ravi A."/>
            <person name="Getino M."/>
            <person name="Pursley I."/>
            <person name="Horton D.L."/>
            <person name="Alikhan N.F."/>
            <person name="Baker D."/>
            <person name="Gharbi K."/>
            <person name="Hall N."/>
            <person name="Watson M."/>
            <person name="Adriaenssens E.M."/>
            <person name="Foster-Nyarko E."/>
            <person name="Jarju S."/>
            <person name="Secka A."/>
            <person name="Antonio M."/>
            <person name="Oren A."/>
            <person name="Chaudhuri R.R."/>
            <person name="La Ragione R."/>
            <person name="Hildebrand F."/>
            <person name="Pallen M.J."/>
        </authorList>
    </citation>
    <scope>NUCLEOTIDE SEQUENCE</scope>
    <source>
        <strain evidence="2">421</strain>
    </source>
</reference>
<feature type="domain" description="CarD-like/TRCF RNAP-interacting" evidence="1">
    <location>
        <begin position="1"/>
        <end position="113"/>
    </location>
</feature>
<dbReference type="PANTHER" id="PTHR38447">
    <property type="entry name" value="TRANSCRIPTION FACTOR YDEB-RELATED"/>
    <property type="match status" value="1"/>
</dbReference>
<name>A0A9D1RED9_9FIRM</name>
<dbReference type="Gene3D" id="1.20.58.1290">
    <property type="entry name" value="CarD-like, C-terminal domain"/>
    <property type="match status" value="1"/>
</dbReference>
<dbReference type="EMBL" id="DXGE01000024">
    <property type="protein sequence ID" value="HIW85925.1"/>
    <property type="molecule type" value="Genomic_DNA"/>
</dbReference>
<dbReference type="SUPFAM" id="SSF141259">
    <property type="entry name" value="CarD-like"/>
    <property type="match status" value="1"/>
</dbReference>